<proteinExistence type="predicted"/>
<dbReference type="EMBL" id="JABFAA010000002">
    <property type="protein sequence ID" value="MBA0676631.1"/>
    <property type="molecule type" value="Genomic_DNA"/>
</dbReference>
<dbReference type="AlphaFoldDB" id="A0A7J8WNK1"/>
<accession>A0A7J8WNK1</accession>
<protein>
    <submittedName>
        <fullName evidence="1">Uncharacterized protein</fullName>
    </submittedName>
</protein>
<feature type="non-terminal residue" evidence="1">
    <location>
        <position position="91"/>
    </location>
</feature>
<organism evidence="1 2">
    <name type="scientific">Gossypium aridum</name>
    <name type="common">American cotton</name>
    <name type="synonym">Erioxylum aridum</name>
    <dbReference type="NCBI Taxonomy" id="34290"/>
    <lineage>
        <taxon>Eukaryota</taxon>
        <taxon>Viridiplantae</taxon>
        <taxon>Streptophyta</taxon>
        <taxon>Embryophyta</taxon>
        <taxon>Tracheophyta</taxon>
        <taxon>Spermatophyta</taxon>
        <taxon>Magnoliopsida</taxon>
        <taxon>eudicotyledons</taxon>
        <taxon>Gunneridae</taxon>
        <taxon>Pentapetalae</taxon>
        <taxon>rosids</taxon>
        <taxon>malvids</taxon>
        <taxon>Malvales</taxon>
        <taxon>Malvaceae</taxon>
        <taxon>Malvoideae</taxon>
        <taxon>Gossypium</taxon>
    </lineage>
</organism>
<evidence type="ECO:0000313" key="2">
    <source>
        <dbReference type="Proteomes" id="UP000593577"/>
    </source>
</evidence>
<sequence>FFSNSKLKHDEFKDTVTAVTSFLTGTAICLNIEEFDDYLHLPPRGSSDEKWLFDPFLFILSGLASELNLHDRVLRLIFTWNLRPIKKHAKL</sequence>
<gene>
    <name evidence="1" type="ORF">Goari_018099</name>
</gene>
<comment type="caution">
    <text evidence="1">The sequence shown here is derived from an EMBL/GenBank/DDBJ whole genome shotgun (WGS) entry which is preliminary data.</text>
</comment>
<feature type="non-terminal residue" evidence="1">
    <location>
        <position position="1"/>
    </location>
</feature>
<evidence type="ECO:0000313" key="1">
    <source>
        <dbReference type="EMBL" id="MBA0676631.1"/>
    </source>
</evidence>
<name>A0A7J8WNK1_GOSAI</name>
<reference evidence="1 2" key="1">
    <citation type="journal article" date="2019" name="Genome Biol. Evol.">
        <title>Insights into the evolution of the New World diploid cottons (Gossypium, subgenus Houzingenia) based on genome sequencing.</title>
        <authorList>
            <person name="Grover C.E."/>
            <person name="Arick M.A. 2nd"/>
            <person name="Thrash A."/>
            <person name="Conover J.L."/>
            <person name="Sanders W.S."/>
            <person name="Peterson D.G."/>
            <person name="Frelichowski J.E."/>
            <person name="Scheffler J.A."/>
            <person name="Scheffler B.E."/>
            <person name="Wendel J.F."/>
        </authorList>
    </citation>
    <scope>NUCLEOTIDE SEQUENCE [LARGE SCALE GENOMIC DNA]</scope>
    <source>
        <strain evidence="1">185</strain>
        <tissue evidence="1">Leaf</tissue>
    </source>
</reference>
<keyword evidence="2" id="KW-1185">Reference proteome</keyword>
<dbReference type="Proteomes" id="UP000593577">
    <property type="component" value="Unassembled WGS sequence"/>
</dbReference>